<keyword evidence="1" id="KW-1133">Transmembrane helix</keyword>
<keyword evidence="1" id="KW-0812">Transmembrane</keyword>
<name>A0A8D8VDM3_9HEMI</name>
<evidence type="ECO:0000256" key="1">
    <source>
        <dbReference type="SAM" id="Phobius"/>
    </source>
</evidence>
<dbReference type="EMBL" id="HBUF01362414">
    <property type="protein sequence ID" value="CAG6721606.1"/>
    <property type="molecule type" value="Transcribed_RNA"/>
</dbReference>
<protein>
    <submittedName>
        <fullName evidence="2">Uncharacterized protein</fullName>
    </submittedName>
</protein>
<feature type="transmembrane region" description="Helical" evidence="1">
    <location>
        <begin position="60"/>
        <end position="81"/>
    </location>
</feature>
<proteinExistence type="predicted"/>
<organism evidence="2">
    <name type="scientific">Cacopsylla melanoneura</name>
    <dbReference type="NCBI Taxonomy" id="428564"/>
    <lineage>
        <taxon>Eukaryota</taxon>
        <taxon>Metazoa</taxon>
        <taxon>Ecdysozoa</taxon>
        <taxon>Arthropoda</taxon>
        <taxon>Hexapoda</taxon>
        <taxon>Insecta</taxon>
        <taxon>Pterygota</taxon>
        <taxon>Neoptera</taxon>
        <taxon>Paraneoptera</taxon>
        <taxon>Hemiptera</taxon>
        <taxon>Sternorrhyncha</taxon>
        <taxon>Psylloidea</taxon>
        <taxon>Psyllidae</taxon>
        <taxon>Psyllinae</taxon>
        <taxon>Cacopsylla</taxon>
    </lineage>
</organism>
<evidence type="ECO:0000313" key="2">
    <source>
        <dbReference type="EMBL" id="CAG6721606.1"/>
    </source>
</evidence>
<sequence>MIFIAVDMFTKMEKERGKTPFVSISGVRLASDWFSKKVVPYSSLKNVSAKGYYPIRLQTIFFQSTYTVYSIQVCLLYWLFIEINKQLFNLRFLASVVGRSKNDGTPDSFFVMIIQ</sequence>
<dbReference type="AlphaFoldDB" id="A0A8D8VDM3"/>
<reference evidence="2" key="1">
    <citation type="submission" date="2021-05" db="EMBL/GenBank/DDBJ databases">
        <authorList>
            <person name="Alioto T."/>
            <person name="Alioto T."/>
            <person name="Gomez Garrido J."/>
        </authorList>
    </citation>
    <scope>NUCLEOTIDE SEQUENCE</scope>
</reference>
<keyword evidence="1" id="KW-0472">Membrane</keyword>
<accession>A0A8D8VDM3</accession>